<dbReference type="PROSITE" id="PS00086">
    <property type="entry name" value="CYTOCHROME_P450"/>
    <property type="match status" value="1"/>
</dbReference>
<dbReference type="PRINTS" id="PR01239">
    <property type="entry name" value="EP450IICYP52"/>
</dbReference>
<dbReference type="PANTHER" id="PTHR24287:SF1">
    <property type="entry name" value="P450, PUTATIVE (EUROFUNG)-RELATED"/>
    <property type="match status" value="1"/>
</dbReference>
<comment type="cofactor">
    <cofactor evidence="1 8">
        <name>heme</name>
        <dbReference type="ChEBI" id="CHEBI:30413"/>
    </cofactor>
</comment>
<name>A0A9P4X1X2_9PLEO</name>
<keyword evidence="3 8" id="KW-0349">Heme</keyword>
<dbReference type="PRINTS" id="PR00385">
    <property type="entry name" value="P450"/>
</dbReference>
<dbReference type="InterPro" id="IPR001128">
    <property type="entry name" value="Cyt_P450"/>
</dbReference>
<evidence type="ECO:0000256" key="2">
    <source>
        <dbReference type="ARBA" id="ARBA00010617"/>
    </source>
</evidence>
<keyword evidence="4 8" id="KW-0479">Metal-binding</keyword>
<dbReference type="InterPro" id="IPR002974">
    <property type="entry name" value="Cyt_P450_E_CYP52_ascomycetes"/>
</dbReference>
<feature type="binding site" description="axial binding residue" evidence="8">
    <location>
        <position position="426"/>
    </location>
    <ligand>
        <name>heme</name>
        <dbReference type="ChEBI" id="CHEBI:30413"/>
    </ligand>
    <ligandPart>
        <name>Fe</name>
        <dbReference type="ChEBI" id="CHEBI:18248"/>
    </ligandPart>
</feature>
<dbReference type="PANTHER" id="PTHR24287">
    <property type="entry name" value="P450, PUTATIVE (EUROFUNG)-RELATED"/>
    <property type="match status" value="1"/>
</dbReference>
<dbReference type="Pfam" id="PF00067">
    <property type="entry name" value="p450"/>
    <property type="match status" value="1"/>
</dbReference>
<evidence type="ECO:0000256" key="8">
    <source>
        <dbReference type="PIRSR" id="PIRSR602402-1"/>
    </source>
</evidence>
<dbReference type="InterPro" id="IPR047146">
    <property type="entry name" value="Cyt_P450_E_CYP52_fungi"/>
</dbReference>
<evidence type="ECO:0000256" key="7">
    <source>
        <dbReference type="ARBA" id="ARBA00023033"/>
    </source>
</evidence>
<dbReference type="InterPro" id="IPR017972">
    <property type="entry name" value="Cyt_P450_CS"/>
</dbReference>
<dbReference type="GO" id="GO:0020037">
    <property type="term" value="F:heme binding"/>
    <property type="evidence" value="ECO:0007669"/>
    <property type="project" value="InterPro"/>
</dbReference>
<evidence type="ECO:0008006" key="12">
    <source>
        <dbReference type="Google" id="ProtNLM"/>
    </source>
</evidence>
<dbReference type="EMBL" id="SWKV01000001">
    <property type="protein sequence ID" value="KAF3048057.1"/>
    <property type="molecule type" value="Genomic_DNA"/>
</dbReference>
<evidence type="ECO:0000313" key="11">
    <source>
        <dbReference type="Proteomes" id="UP000758155"/>
    </source>
</evidence>
<dbReference type="CDD" id="cd11063">
    <property type="entry name" value="CYP52"/>
    <property type="match status" value="1"/>
</dbReference>
<gene>
    <name evidence="10" type="ORF">E8E12_009597</name>
</gene>
<organism evidence="10 11">
    <name type="scientific">Didymella heteroderae</name>
    <dbReference type="NCBI Taxonomy" id="1769908"/>
    <lineage>
        <taxon>Eukaryota</taxon>
        <taxon>Fungi</taxon>
        <taxon>Dikarya</taxon>
        <taxon>Ascomycota</taxon>
        <taxon>Pezizomycotina</taxon>
        <taxon>Dothideomycetes</taxon>
        <taxon>Pleosporomycetidae</taxon>
        <taxon>Pleosporales</taxon>
        <taxon>Pleosporineae</taxon>
        <taxon>Didymellaceae</taxon>
        <taxon>Didymella</taxon>
    </lineage>
</organism>
<keyword evidence="6 8" id="KW-0408">Iron</keyword>
<comment type="caution">
    <text evidence="10">The sequence shown here is derived from an EMBL/GenBank/DDBJ whole genome shotgun (WGS) entry which is preliminary data.</text>
</comment>
<dbReference type="GO" id="GO:0016712">
    <property type="term" value="F:oxidoreductase activity, acting on paired donors, with incorporation or reduction of molecular oxygen, reduced flavin or flavoprotein as one donor, and incorporation of one atom of oxygen"/>
    <property type="evidence" value="ECO:0007669"/>
    <property type="project" value="InterPro"/>
</dbReference>
<keyword evidence="7 9" id="KW-0503">Monooxygenase</keyword>
<protein>
    <recommendedName>
        <fullName evidence="12">Cytochrome P450</fullName>
    </recommendedName>
</protein>
<reference evidence="10" key="1">
    <citation type="submission" date="2019-04" db="EMBL/GenBank/DDBJ databases">
        <title>Sequencing of skin fungus with MAO and IRED activity.</title>
        <authorList>
            <person name="Marsaioli A.J."/>
            <person name="Bonatto J.M.C."/>
            <person name="Reis Junior O."/>
        </authorList>
    </citation>
    <scope>NUCLEOTIDE SEQUENCE</scope>
    <source>
        <strain evidence="10">28M1</strain>
    </source>
</reference>
<dbReference type="InterPro" id="IPR002402">
    <property type="entry name" value="Cyt_P450_E_grp-II"/>
</dbReference>
<sequence length="483" mass="55786">MEYWPDPFALTNLFRTMWALSNNTILDYMRGTFDNTSAKRTVHTYETKILGDQVIFTSDPKNIQAILATQFKDFELGQVRRGSFAPLLGHGIFSADGEQWERARAILRPQFTRDQVGDLNLEERHVQNMLQALHTGASAWSEVIDLQPLFLRFSMDSSSEFLFGQSTHTQLSALSQEASVKNAEDTAFVENFEACQRRIMMAMLLNEFYGLFQTKGFVEKCRQCHRYIDRFVRQALTRHETRDQTQEPKKERYVFADKLASETTDPIELRDQLLSILVAGRDTTASFMSFLFIMLARHPAFYSKLRTIILEEFGTFESPKDITFTRLKACTYLQWCMNETLRLFPPIPWNSRRSTRDTSLPSGGGKDGLSPIFVPKGTETVYIVWLMQRQPEIWGPDAEDFRPERWQNHKHSGFEYLPFNGGPRICLGQQNALTKTGYLVVRLLQRFDRLKEAPGTDPGPVRWSVSLTGRPKNGVKNYFLRFL</sequence>
<keyword evidence="11" id="KW-1185">Reference proteome</keyword>
<comment type="similarity">
    <text evidence="2 9">Belongs to the cytochrome P450 family.</text>
</comment>
<accession>A0A9P4X1X2</accession>
<dbReference type="PRINTS" id="PR00464">
    <property type="entry name" value="EP450II"/>
</dbReference>
<evidence type="ECO:0000256" key="4">
    <source>
        <dbReference type="ARBA" id="ARBA00022723"/>
    </source>
</evidence>
<evidence type="ECO:0000256" key="1">
    <source>
        <dbReference type="ARBA" id="ARBA00001971"/>
    </source>
</evidence>
<dbReference type="AlphaFoldDB" id="A0A9P4X1X2"/>
<dbReference type="SUPFAM" id="SSF48264">
    <property type="entry name" value="Cytochrome P450"/>
    <property type="match status" value="1"/>
</dbReference>
<dbReference type="Gene3D" id="1.10.630.10">
    <property type="entry name" value="Cytochrome P450"/>
    <property type="match status" value="1"/>
</dbReference>
<evidence type="ECO:0000256" key="6">
    <source>
        <dbReference type="ARBA" id="ARBA00023004"/>
    </source>
</evidence>
<dbReference type="OrthoDB" id="1470350at2759"/>
<evidence type="ECO:0000256" key="5">
    <source>
        <dbReference type="ARBA" id="ARBA00023002"/>
    </source>
</evidence>
<evidence type="ECO:0000256" key="3">
    <source>
        <dbReference type="ARBA" id="ARBA00022617"/>
    </source>
</evidence>
<evidence type="ECO:0000313" key="10">
    <source>
        <dbReference type="EMBL" id="KAF3048057.1"/>
    </source>
</evidence>
<keyword evidence="5 9" id="KW-0560">Oxidoreductase</keyword>
<dbReference type="InterPro" id="IPR036396">
    <property type="entry name" value="Cyt_P450_sf"/>
</dbReference>
<dbReference type="GO" id="GO:0005506">
    <property type="term" value="F:iron ion binding"/>
    <property type="evidence" value="ECO:0007669"/>
    <property type="project" value="InterPro"/>
</dbReference>
<dbReference type="Proteomes" id="UP000758155">
    <property type="component" value="Unassembled WGS sequence"/>
</dbReference>
<evidence type="ECO:0000256" key="9">
    <source>
        <dbReference type="RuleBase" id="RU000461"/>
    </source>
</evidence>
<proteinExistence type="inferred from homology"/>